<dbReference type="PROSITE" id="PS50865">
    <property type="entry name" value="ZF_MYND_2"/>
    <property type="match status" value="1"/>
</dbReference>
<dbReference type="InterPro" id="IPR002893">
    <property type="entry name" value="Znf_MYND"/>
</dbReference>
<dbReference type="InterPro" id="IPR013083">
    <property type="entry name" value="Znf_RING/FYVE/PHD"/>
</dbReference>
<dbReference type="AlphaFoldDB" id="A0A8J2SDI9"/>
<protein>
    <recommendedName>
        <fullName evidence="5">MYND-type domain-containing protein</fullName>
    </recommendedName>
</protein>
<proteinExistence type="predicted"/>
<dbReference type="PANTHER" id="PTHR46082">
    <property type="entry name" value="ATP/GTP-BINDING PROTEIN-RELATED"/>
    <property type="match status" value="1"/>
</dbReference>
<gene>
    <name evidence="6" type="ORF">PECAL_2P27400</name>
</gene>
<reference evidence="6" key="1">
    <citation type="submission" date="2021-11" db="EMBL/GenBank/DDBJ databases">
        <authorList>
            <consortium name="Genoscope - CEA"/>
            <person name="William W."/>
        </authorList>
    </citation>
    <scope>NUCLEOTIDE SEQUENCE</scope>
</reference>
<dbReference type="OrthoDB" id="5945798at2759"/>
<keyword evidence="7" id="KW-1185">Reference proteome</keyword>
<evidence type="ECO:0000256" key="2">
    <source>
        <dbReference type="ARBA" id="ARBA00022771"/>
    </source>
</evidence>
<name>A0A8J2SDI9_9STRA</name>
<dbReference type="Gene3D" id="1.25.40.10">
    <property type="entry name" value="Tetratricopeptide repeat domain"/>
    <property type="match status" value="1"/>
</dbReference>
<dbReference type="InterPro" id="IPR053137">
    <property type="entry name" value="NLR-like"/>
</dbReference>
<dbReference type="SUPFAM" id="SSF48452">
    <property type="entry name" value="TPR-like"/>
    <property type="match status" value="1"/>
</dbReference>
<evidence type="ECO:0000313" key="7">
    <source>
        <dbReference type="Proteomes" id="UP000789595"/>
    </source>
</evidence>
<evidence type="ECO:0000256" key="1">
    <source>
        <dbReference type="ARBA" id="ARBA00022723"/>
    </source>
</evidence>
<keyword evidence="1" id="KW-0479">Metal-binding</keyword>
<comment type="caution">
    <text evidence="6">The sequence shown here is derived from an EMBL/GenBank/DDBJ whole genome shotgun (WGS) entry which is preliminary data.</text>
</comment>
<dbReference type="SUPFAM" id="SSF144232">
    <property type="entry name" value="HIT/MYND zinc finger-like"/>
    <property type="match status" value="1"/>
</dbReference>
<dbReference type="Pfam" id="PF13374">
    <property type="entry name" value="TPR_10"/>
    <property type="match status" value="1"/>
</dbReference>
<dbReference type="Proteomes" id="UP000789595">
    <property type="component" value="Unassembled WGS sequence"/>
</dbReference>
<dbReference type="GO" id="GO:0008270">
    <property type="term" value="F:zinc ion binding"/>
    <property type="evidence" value="ECO:0007669"/>
    <property type="project" value="UniProtKB-KW"/>
</dbReference>
<dbReference type="InterPro" id="IPR011990">
    <property type="entry name" value="TPR-like_helical_dom_sf"/>
</dbReference>
<keyword evidence="2 4" id="KW-0863">Zinc-finger</keyword>
<evidence type="ECO:0000256" key="3">
    <source>
        <dbReference type="ARBA" id="ARBA00022833"/>
    </source>
</evidence>
<keyword evidence="3" id="KW-0862">Zinc</keyword>
<evidence type="ECO:0000313" key="6">
    <source>
        <dbReference type="EMBL" id="CAH0369613.1"/>
    </source>
</evidence>
<dbReference type="Pfam" id="PF01753">
    <property type="entry name" value="zf-MYND"/>
    <property type="match status" value="1"/>
</dbReference>
<dbReference type="EMBL" id="CAKKNE010000002">
    <property type="protein sequence ID" value="CAH0369613.1"/>
    <property type="molecule type" value="Genomic_DNA"/>
</dbReference>
<dbReference type="PANTHER" id="PTHR46082:SF6">
    <property type="entry name" value="AAA+ ATPASE DOMAIN-CONTAINING PROTEIN-RELATED"/>
    <property type="match status" value="1"/>
</dbReference>
<evidence type="ECO:0000256" key="4">
    <source>
        <dbReference type="PROSITE-ProRule" id="PRU00134"/>
    </source>
</evidence>
<evidence type="ECO:0000259" key="5">
    <source>
        <dbReference type="PROSITE" id="PS50865"/>
    </source>
</evidence>
<accession>A0A8J2SDI9</accession>
<dbReference type="Gene3D" id="3.30.40.10">
    <property type="entry name" value="Zinc/RING finger domain, C3HC4 (zinc finger)"/>
    <property type="match status" value="1"/>
</dbReference>
<dbReference type="Gene3D" id="6.10.140.2220">
    <property type="match status" value="1"/>
</dbReference>
<feature type="domain" description="MYND-type" evidence="5">
    <location>
        <begin position="6"/>
        <end position="46"/>
    </location>
</feature>
<sequence>MILTTCAACAAPLAHTAPQCGRCQTRYCGRPCQVKHWNEGGHKALCKKIKKGGGAEQYHADKKYKEAVAVAVEKCADDTKGQTCYICTQAVHWKTKEGLVRGCACRGTSGVAHVSCLAEQVKILCEEAEENNLGDKAWNERSNRWQKCSLCNQCYHGAVHHALGWACWKTYVGRPEIDSSRRTAMCHLGDSLIRNGDAKGALALFEYHLNLERRYHGPNFEERSSQDDVLSVEEDIAYCYVELGRHEDAINLRRSVYRKYLAKYGPTHRKVLGAGLDLGRSLVDDYFFEDAKPFLLDLIPKAKIAFGNEHQNTLLMILYHAIAVQKHCESSLDEQREAIARLEDVCRIYRQVYGADHPMRGIADGRLKDARKRLSLQEARLVEDASEKLAQGLRIDGDDESEAP</sequence>
<organism evidence="6 7">
    <name type="scientific">Pelagomonas calceolata</name>
    <dbReference type="NCBI Taxonomy" id="35677"/>
    <lineage>
        <taxon>Eukaryota</taxon>
        <taxon>Sar</taxon>
        <taxon>Stramenopiles</taxon>
        <taxon>Ochrophyta</taxon>
        <taxon>Pelagophyceae</taxon>
        <taxon>Pelagomonadales</taxon>
        <taxon>Pelagomonadaceae</taxon>
        <taxon>Pelagomonas</taxon>
    </lineage>
</organism>